<dbReference type="Pfam" id="PF19645">
    <property type="entry name" value="DUF6148"/>
    <property type="match status" value="1"/>
</dbReference>
<organism evidence="1 2">
    <name type="scientific">Blautia obeum</name>
    <dbReference type="NCBI Taxonomy" id="40520"/>
    <lineage>
        <taxon>Bacteria</taxon>
        <taxon>Bacillati</taxon>
        <taxon>Bacillota</taxon>
        <taxon>Clostridia</taxon>
        <taxon>Lachnospirales</taxon>
        <taxon>Lachnospiraceae</taxon>
        <taxon>Blautia</taxon>
    </lineage>
</organism>
<reference evidence="1 2" key="1">
    <citation type="submission" date="2018-02" db="EMBL/GenBank/DDBJ databases">
        <title>Complete genome sequencing of Faecalibacterium prausnitzii strains isolated from the human gut.</title>
        <authorList>
            <person name="Fitzgerald B.C."/>
            <person name="Shkoporov A.N."/>
            <person name="Ross P.R."/>
            <person name="Hill C."/>
        </authorList>
    </citation>
    <scope>NUCLEOTIDE SEQUENCE [LARGE SCALE GENOMIC DNA]</scope>
    <source>
        <strain evidence="1 2">APC942/31-1</strain>
    </source>
</reference>
<dbReference type="EMBL" id="PSQG01000015">
    <property type="protein sequence ID" value="RCH43241.1"/>
    <property type="molecule type" value="Genomic_DNA"/>
</dbReference>
<dbReference type="Proteomes" id="UP000253208">
    <property type="component" value="Unassembled WGS sequence"/>
</dbReference>
<proteinExistence type="predicted"/>
<protein>
    <submittedName>
        <fullName evidence="1">Uncharacterized protein</fullName>
    </submittedName>
</protein>
<evidence type="ECO:0000313" key="2">
    <source>
        <dbReference type="Proteomes" id="UP000253208"/>
    </source>
</evidence>
<accession>A0A367FZR5</accession>
<gene>
    <name evidence="1" type="ORF">C4886_11175</name>
</gene>
<dbReference type="AlphaFoldDB" id="A0A367FZR5"/>
<dbReference type="InterPro" id="IPR046146">
    <property type="entry name" value="DUF6148"/>
</dbReference>
<sequence>MALSRVKQERLERLKKRLNLYYEAEEAVLLNQEYVIGTKSLKRADLSTIRATIKDIEKQVEQLEAGGRNFAGRFIPRDI</sequence>
<evidence type="ECO:0000313" key="1">
    <source>
        <dbReference type="EMBL" id="RCH43241.1"/>
    </source>
</evidence>
<dbReference type="RefSeq" id="WP_114002364.1">
    <property type="nucleotide sequence ID" value="NZ_PSQG01000015.1"/>
</dbReference>
<comment type="caution">
    <text evidence="1">The sequence shown here is derived from an EMBL/GenBank/DDBJ whole genome shotgun (WGS) entry which is preliminary data.</text>
</comment>
<name>A0A367FZR5_9FIRM</name>